<dbReference type="AlphaFoldDB" id="A0A7W6W941"/>
<evidence type="ECO:0000256" key="2">
    <source>
        <dbReference type="ARBA" id="ARBA00022801"/>
    </source>
</evidence>
<dbReference type="Pfam" id="PF02230">
    <property type="entry name" value="Abhydrolase_2"/>
    <property type="match status" value="1"/>
</dbReference>
<keyword evidence="2" id="KW-0378">Hydrolase</keyword>
<dbReference type="GO" id="GO:0016787">
    <property type="term" value="F:hydrolase activity"/>
    <property type="evidence" value="ECO:0007669"/>
    <property type="project" value="UniProtKB-KW"/>
</dbReference>
<reference evidence="4 5" key="1">
    <citation type="submission" date="2020-08" db="EMBL/GenBank/DDBJ databases">
        <title>Genome sequencing of Purple Non-Sulfur Bacteria from various extreme environments.</title>
        <authorList>
            <person name="Mayer M."/>
        </authorList>
    </citation>
    <scope>NUCLEOTIDE SEQUENCE [LARGE SCALE GENOMIC DNA]</scope>
    <source>
        <strain evidence="4 5">JA131</strain>
    </source>
</reference>
<gene>
    <name evidence="4" type="ORF">GGD89_001324</name>
</gene>
<evidence type="ECO:0000313" key="4">
    <source>
        <dbReference type="EMBL" id="MBB4265700.1"/>
    </source>
</evidence>
<dbReference type="PANTHER" id="PTHR10655">
    <property type="entry name" value="LYSOPHOSPHOLIPASE-RELATED"/>
    <property type="match status" value="1"/>
</dbReference>
<name>A0A7W6W941_9PROT</name>
<dbReference type="InterPro" id="IPR003140">
    <property type="entry name" value="PLipase/COase/thioEstase"/>
</dbReference>
<sequence>MPAFDTLPLDGPALPPASGGPPRHLVVLLHGYGADGHDLIGLAPHLAPALPHALFVAPNAPEPCEMAPFGRQWFSLARYDPEMARRDPATLATALDALDAGAAAAQPRLDAFLDALLEAQALTADRLALVGFSQGTMMALRCALRRPRAVATVVGFSGALTGAATLADAVTARPPITLIHGEDDPVVPFPAMALAEAGLRAAGLAVTTHGCPGLEHGIDPQGLAVARDALTRALAP</sequence>
<dbReference type="RefSeq" id="WP_184043339.1">
    <property type="nucleotide sequence ID" value="NZ_JACIGK010000008.1"/>
</dbReference>
<feature type="domain" description="Phospholipase/carboxylesterase/thioesterase" evidence="3">
    <location>
        <begin position="19"/>
        <end position="230"/>
    </location>
</feature>
<comment type="caution">
    <text evidence="4">The sequence shown here is derived from an EMBL/GenBank/DDBJ whole genome shotgun (WGS) entry which is preliminary data.</text>
</comment>
<organism evidence="4 5">
    <name type="scientific">Roseospira visakhapatnamensis</name>
    <dbReference type="NCBI Taxonomy" id="390880"/>
    <lineage>
        <taxon>Bacteria</taxon>
        <taxon>Pseudomonadati</taxon>
        <taxon>Pseudomonadota</taxon>
        <taxon>Alphaproteobacteria</taxon>
        <taxon>Rhodospirillales</taxon>
        <taxon>Rhodospirillaceae</taxon>
        <taxon>Roseospira</taxon>
    </lineage>
</organism>
<dbReference type="PANTHER" id="PTHR10655:SF17">
    <property type="entry name" value="LYSOPHOSPHOLIPASE-LIKE PROTEIN 1"/>
    <property type="match status" value="1"/>
</dbReference>
<dbReference type="SUPFAM" id="SSF53474">
    <property type="entry name" value="alpha/beta-Hydrolases"/>
    <property type="match status" value="1"/>
</dbReference>
<dbReference type="Proteomes" id="UP000554286">
    <property type="component" value="Unassembled WGS sequence"/>
</dbReference>
<evidence type="ECO:0000256" key="1">
    <source>
        <dbReference type="ARBA" id="ARBA00006499"/>
    </source>
</evidence>
<keyword evidence="5" id="KW-1185">Reference proteome</keyword>
<accession>A0A7W6W941</accession>
<dbReference type="InterPro" id="IPR029058">
    <property type="entry name" value="AB_hydrolase_fold"/>
</dbReference>
<dbReference type="InterPro" id="IPR050565">
    <property type="entry name" value="LYPA1-2/EST-like"/>
</dbReference>
<comment type="similarity">
    <text evidence="1">Belongs to the AB hydrolase superfamily. AB hydrolase 2 family.</text>
</comment>
<dbReference type="EMBL" id="JACIGK010000008">
    <property type="protein sequence ID" value="MBB4265700.1"/>
    <property type="molecule type" value="Genomic_DNA"/>
</dbReference>
<protein>
    <submittedName>
        <fullName evidence="4">Phospholipase/carboxylesterase</fullName>
    </submittedName>
</protein>
<proteinExistence type="inferred from homology"/>
<dbReference type="Gene3D" id="3.40.50.1820">
    <property type="entry name" value="alpha/beta hydrolase"/>
    <property type="match status" value="1"/>
</dbReference>
<evidence type="ECO:0000313" key="5">
    <source>
        <dbReference type="Proteomes" id="UP000554286"/>
    </source>
</evidence>
<evidence type="ECO:0000259" key="3">
    <source>
        <dbReference type="Pfam" id="PF02230"/>
    </source>
</evidence>